<feature type="compositionally biased region" description="Low complexity" evidence="1">
    <location>
        <begin position="494"/>
        <end position="515"/>
    </location>
</feature>
<dbReference type="OrthoDB" id="5591762at2759"/>
<feature type="compositionally biased region" description="Low complexity" evidence="1">
    <location>
        <begin position="536"/>
        <end position="545"/>
    </location>
</feature>
<sequence>MHAFCWSRATLQPNTLCTWPPSSKTMATPPFQNLFDFNPDFLASSAFGFTPPDLGPANTSPRPKPSAASPAARDNALATLDLNITPRQYTKPNSTTPHQFMIPPDSPLASSFYRTPKKPDAIAIADELDLTLDDVLASPFDMGFSEVKHKPPLSASRVHPHANRRFASFLHDNRLENTDFASAAKAKLPHDITLDTGDLQELDRLLSEASSAAKGPPKEPPAAVTISAHTQTTSLADRSSLALAPSAPPRPSLHENTDVFGIGSFDEVFITDADLKKAQEKLPDDEVKTREDTLSELTQSLLTLSEPGEPDEDAVAIFDSHLGHRHSHADPHHDHVAWSSFRSCFRLANDVAVPTRRVVGRPRQGRARWADTADGVTDYWGERVCAGCISGRNGGWIGGARLILNPADLVLTPPGKEDEPARCAEAIRGQMEIRIRRPVEKQTFVEVDSSSRTGEAVENAGRTTPTETNSVVTTTTTSIPLCEAIRPSLIPIPSTSTSSSTSYSSTSARSSSSLSKSCTKTVIPAPKHIIPAKTTTATRSTAAPAMSSVPTATKSMLRKPTTVAAGVSTGTNLGEASRRVLPAPRASLTVGAAPAAVSTKKADSINAAAASRVWTTGLLATRSLRVRNGVSALPTLAAGGSSGAGVGVAAGRGGRMVGDGSPMGKENVGAKRGASASFESSLGMARGHERDELARGSGGKGVGLAVVEVATTNAALVSDMEDDDGGNDGFRLVLSEAKRKRDETIRAAEEEYRDTVERLMSEMQGRKRRRVEVEVKVEEEKEGAVGGAVIASSSTGAVTAADPPLSPLRATAPALAAGMSALASPAPGDPHGECQLCCAEQESRGWYPCSFPNVEPCRLCSTHDVDCYLCISLQYFAHADTVSAEPVQKS</sequence>
<feature type="region of interest" description="Disordered" evidence="1">
    <location>
        <begin position="490"/>
        <end position="515"/>
    </location>
</feature>
<protein>
    <submittedName>
        <fullName evidence="2">Uncharacterized protein</fullName>
    </submittedName>
</protein>
<evidence type="ECO:0000313" key="2">
    <source>
        <dbReference type="EMBL" id="RUP49167.1"/>
    </source>
</evidence>
<accession>A0A433DEC2</accession>
<name>A0A433DEC2_9FUNG</name>
<evidence type="ECO:0000313" key="3">
    <source>
        <dbReference type="Proteomes" id="UP000268093"/>
    </source>
</evidence>
<comment type="caution">
    <text evidence="2">The sequence shown here is derived from an EMBL/GenBank/DDBJ whole genome shotgun (WGS) entry which is preliminary data.</text>
</comment>
<proteinExistence type="predicted"/>
<feature type="region of interest" description="Disordered" evidence="1">
    <location>
        <begin position="536"/>
        <end position="557"/>
    </location>
</feature>
<dbReference type="EMBL" id="RBNI01002545">
    <property type="protein sequence ID" value="RUP49167.1"/>
    <property type="molecule type" value="Genomic_DNA"/>
</dbReference>
<dbReference type="Proteomes" id="UP000268093">
    <property type="component" value="Unassembled WGS sequence"/>
</dbReference>
<keyword evidence="3" id="KW-1185">Reference proteome</keyword>
<feature type="compositionally biased region" description="Low complexity" evidence="1">
    <location>
        <begin position="463"/>
        <end position="473"/>
    </location>
</feature>
<feature type="region of interest" description="Disordered" evidence="1">
    <location>
        <begin position="52"/>
        <end position="72"/>
    </location>
</feature>
<organism evidence="2 3">
    <name type="scientific">Jimgerdemannia flammicorona</name>
    <dbReference type="NCBI Taxonomy" id="994334"/>
    <lineage>
        <taxon>Eukaryota</taxon>
        <taxon>Fungi</taxon>
        <taxon>Fungi incertae sedis</taxon>
        <taxon>Mucoromycota</taxon>
        <taxon>Mucoromycotina</taxon>
        <taxon>Endogonomycetes</taxon>
        <taxon>Endogonales</taxon>
        <taxon>Endogonaceae</taxon>
        <taxon>Jimgerdemannia</taxon>
    </lineage>
</organism>
<dbReference type="AlphaFoldDB" id="A0A433DEC2"/>
<feature type="region of interest" description="Disordered" evidence="1">
    <location>
        <begin position="444"/>
        <end position="473"/>
    </location>
</feature>
<gene>
    <name evidence="2" type="ORF">BC936DRAFT_143139</name>
</gene>
<evidence type="ECO:0000256" key="1">
    <source>
        <dbReference type="SAM" id="MobiDB-lite"/>
    </source>
</evidence>
<reference evidence="2 3" key="1">
    <citation type="journal article" date="2018" name="New Phytol.">
        <title>Phylogenomics of Endogonaceae and evolution of mycorrhizas within Mucoromycota.</title>
        <authorList>
            <person name="Chang Y."/>
            <person name="Desiro A."/>
            <person name="Na H."/>
            <person name="Sandor L."/>
            <person name="Lipzen A."/>
            <person name="Clum A."/>
            <person name="Barry K."/>
            <person name="Grigoriev I.V."/>
            <person name="Martin F.M."/>
            <person name="Stajich J.E."/>
            <person name="Smith M.E."/>
            <person name="Bonito G."/>
            <person name="Spatafora J.W."/>
        </authorList>
    </citation>
    <scope>NUCLEOTIDE SEQUENCE [LARGE SCALE GENOMIC DNA]</scope>
    <source>
        <strain evidence="2 3">GMNB39</strain>
    </source>
</reference>